<dbReference type="InterPro" id="IPR050389">
    <property type="entry name" value="LysR-type_TF"/>
</dbReference>
<dbReference type="PROSITE" id="PS50931">
    <property type="entry name" value="HTH_LYSR"/>
    <property type="match status" value="1"/>
</dbReference>
<evidence type="ECO:0000256" key="4">
    <source>
        <dbReference type="ARBA" id="ARBA00023163"/>
    </source>
</evidence>
<evidence type="ECO:0000259" key="5">
    <source>
        <dbReference type="PROSITE" id="PS50931"/>
    </source>
</evidence>
<name>A0ABM7MUL8_ERWRD</name>
<dbReference type="SUPFAM" id="SSF53850">
    <property type="entry name" value="Periplasmic binding protein-like II"/>
    <property type="match status" value="1"/>
</dbReference>
<dbReference type="Pfam" id="PF03466">
    <property type="entry name" value="LysR_substrate"/>
    <property type="match status" value="1"/>
</dbReference>
<dbReference type="PANTHER" id="PTHR30118:SF15">
    <property type="entry name" value="TRANSCRIPTIONAL REGULATORY PROTEIN"/>
    <property type="match status" value="1"/>
</dbReference>
<evidence type="ECO:0000256" key="3">
    <source>
        <dbReference type="ARBA" id="ARBA00023125"/>
    </source>
</evidence>
<evidence type="ECO:0000256" key="1">
    <source>
        <dbReference type="ARBA" id="ARBA00009437"/>
    </source>
</evidence>
<proteinExistence type="inferred from homology"/>
<dbReference type="RefSeq" id="WP_133844438.1">
    <property type="nucleotide sequence ID" value="NZ_AP024329.1"/>
</dbReference>
<dbReference type="CDD" id="cd08459">
    <property type="entry name" value="PBP2_DntR_NahR_LinR_like"/>
    <property type="match status" value="1"/>
</dbReference>
<keyword evidence="2" id="KW-0805">Transcription regulation</keyword>
<dbReference type="PANTHER" id="PTHR30118">
    <property type="entry name" value="HTH-TYPE TRANSCRIPTIONAL REGULATOR LEUO-RELATED"/>
    <property type="match status" value="1"/>
</dbReference>
<dbReference type="Gene3D" id="3.40.190.10">
    <property type="entry name" value="Periplasmic binding protein-like II"/>
    <property type="match status" value="2"/>
</dbReference>
<keyword evidence="4" id="KW-0804">Transcription</keyword>
<dbReference type="Proteomes" id="UP000677515">
    <property type="component" value="Chromosome"/>
</dbReference>
<dbReference type="InterPro" id="IPR036390">
    <property type="entry name" value="WH_DNA-bd_sf"/>
</dbReference>
<keyword evidence="3" id="KW-0238">DNA-binding</keyword>
<keyword evidence="7" id="KW-1185">Reference proteome</keyword>
<evidence type="ECO:0000313" key="6">
    <source>
        <dbReference type="EMBL" id="BCQ32858.1"/>
    </source>
</evidence>
<dbReference type="SUPFAM" id="SSF46785">
    <property type="entry name" value="Winged helix' DNA-binding domain"/>
    <property type="match status" value="1"/>
</dbReference>
<accession>A0ABM7MUL8</accession>
<evidence type="ECO:0000313" key="7">
    <source>
        <dbReference type="Proteomes" id="UP000677515"/>
    </source>
</evidence>
<gene>
    <name evidence="6" type="ORF">ERHA53_02010</name>
</gene>
<dbReference type="EMBL" id="AP024329">
    <property type="protein sequence ID" value="BCQ32858.1"/>
    <property type="molecule type" value="Genomic_DNA"/>
</dbReference>
<dbReference type="InterPro" id="IPR005119">
    <property type="entry name" value="LysR_subst-bd"/>
</dbReference>
<organism evidence="6 7">
    <name type="scientific">Erwinia rhapontici</name>
    <name type="common">Pectobacterium rhapontici</name>
    <dbReference type="NCBI Taxonomy" id="55212"/>
    <lineage>
        <taxon>Bacteria</taxon>
        <taxon>Pseudomonadati</taxon>
        <taxon>Pseudomonadota</taxon>
        <taxon>Gammaproteobacteria</taxon>
        <taxon>Enterobacterales</taxon>
        <taxon>Erwiniaceae</taxon>
        <taxon>Erwinia</taxon>
    </lineage>
</organism>
<dbReference type="InterPro" id="IPR000847">
    <property type="entry name" value="LysR_HTH_N"/>
</dbReference>
<dbReference type="Gene3D" id="1.10.10.10">
    <property type="entry name" value="Winged helix-like DNA-binding domain superfamily/Winged helix DNA-binding domain"/>
    <property type="match status" value="1"/>
</dbReference>
<sequence length="303" mass="34052">MPANMDLNLVRVFIAIYETQSVSGAAERLFITQPSASYALARLRVATGNELFKRSRKGMQPTPTASQLYTVFKKSLSGIEKAVADTRSFSPDTSFHKFRLALSDLGELLLLPGLVKHLRAVAPNVQLEVIPVEMRKLDEWLLTGKVDAALCSRNESISLAQRDRIMDECYVCLLNDQHPRIGDTLTLDAYLEEQHIIVSTISGHYMVEERIKEYGYERRIALEVPHFAALGELIASSELLVTLPSSAAKIYVARGNGRIIELPFELPNLEVYLYGHTEIGDITAKTWFYNLLKNVSPLLMVRR</sequence>
<reference evidence="6 7" key="1">
    <citation type="submission" date="2021-01" db="EMBL/GenBank/DDBJ databases">
        <title>Complete genome sequence of Erwinia rhapontici MAFF 311153.</title>
        <authorList>
            <person name="Morohoshi T."/>
            <person name="Someya N."/>
        </authorList>
    </citation>
    <scope>NUCLEOTIDE SEQUENCE [LARGE SCALE GENOMIC DNA]</scope>
    <source>
        <strain evidence="6 7">MAFF 311153</strain>
    </source>
</reference>
<evidence type="ECO:0000256" key="2">
    <source>
        <dbReference type="ARBA" id="ARBA00023015"/>
    </source>
</evidence>
<dbReference type="GeneID" id="99864504"/>
<dbReference type="InterPro" id="IPR036388">
    <property type="entry name" value="WH-like_DNA-bd_sf"/>
</dbReference>
<protein>
    <submittedName>
        <fullName evidence="6">Transcriptional regulator</fullName>
    </submittedName>
</protein>
<feature type="domain" description="HTH lysR-type" evidence="5">
    <location>
        <begin position="5"/>
        <end position="62"/>
    </location>
</feature>
<comment type="similarity">
    <text evidence="1">Belongs to the LysR transcriptional regulatory family.</text>
</comment>
<dbReference type="Pfam" id="PF00126">
    <property type="entry name" value="HTH_1"/>
    <property type="match status" value="1"/>
</dbReference>